<dbReference type="Proteomes" id="UP001054945">
    <property type="component" value="Unassembled WGS sequence"/>
</dbReference>
<accession>A0AAV4TK20</accession>
<organism evidence="1 2">
    <name type="scientific">Caerostris extrusa</name>
    <name type="common">Bark spider</name>
    <name type="synonym">Caerostris bankana</name>
    <dbReference type="NCBI Taxonomy" id="172846"/>
    <lineage>
        <taxon>Eukaryota</taxon>
        <taxon>Metazoa</taxon>
        <taxon>Ecdysozoa</taxon>
        <taxon>Arthropoda</taxon>
        <taxon>Chelicerata</taxon>
        <taxon>Arachnida</taxon>
        <taxon>Araneae</taxon>
        <taxon>Araneomorphae</taxon>
        <taxon>Entelegynae</taxon>
        <taxon>Araneoidea</taxon>
        <taxon>Araneidae</taxon>
        <taxon>Caerostris</taxon>
    </lineage>
</organism>
<comment type="caution">
    <text evidence="1">The sequence shown here is derived from an EMBL/GenBank/DDBJ whole genome shotgun (WGS) entry which is preliminary data.</text>
</comment>
<protein>
    <submittedName>
        <fullName evidence="1">Uncharacterized protein</fullName>
    </submittedName>
</protein>
<dbReference type="EMBL" id="BPLR01011238">
    <property type="protein sequence ID" value="GIY45132.1"/>
    <property type="molecule type" value="Genomic_DNA"/>
</dbReference>
<sequence>MDSKWCVTQTIPLKDLLHSTLIAKQHSIQNSCTASKGTAVKTKNVSSSGLEMNDVCHTPENIAEIGSDGHCWCRWCMIELLLENSPSPVQRQIYI</sequence>
<reference evidence="1 2" key="1">
    <citation type="submission" date="2021-06" db="EMBL/GenBank/DDBJ databases">
        <title>Caerostris extrusa draft genome.</title>
        <authorList>
            <person name="Kono N."/>
            <person name="Arakawa K."/>
        </authorList>
    </citation>
    <scope>NUCLEOTIDE SEQUENCE [LARGE SCALE GENOMIC DNA]</scope>
</reference>
<name>A0AAV4TK20_CAEEX</name>
<evidence type="ECO:0000313" key="2">
    <source>
        <dbReference type="Proteomes" id="UP001054945"/>
    </source>
</evidence>
<gene>
    <name evidence="1" type="ORF">CEXT_223201</name>
</gene>
<evidence type="ECO:0000313" key="1">
    <source>
        <dbReference type="EMBL" id="GIY45132.1"/>
    </source>
</evidence>
<dbReference type="AlphaFoldDB" id="A0AAV4TK20"/>
<proteinExistence type="predicted"/>
<keyword evidence="2" id="KW-1185">Reference proteome</keyword>